<name>A0A0E9V8R3_ANGAN</name>
<proteinExistence type="predicted"/>
<reference evidence="1" key="1">
    <citation type="submission" date="2014-11" db="EMBL/GenBank/DDBJ databases">
        <authorList>
            <person name="Amaro Gonzalez C."/>
        </authorList>
    </citation>
    <scope>NUCLEOTIDE SEQUENCE</scope>
</reference>
<evidence type="ECO:0000313" key="1">
    <source>
        <dbReference type="EMBL" id="JAH73628.1"/>
    </source>
</evidence>
<sequence length="34" mass="4000">MADLWQIVECQTPHSAAGSYFSIQSQLYWCKYLM</sequence>
<reference evidence="1" key="2">
    <citation type="journal article" date="2015" name="Fish Shellfish Immunol.">
        <title>Early steps in the European eel (Anguilla anguilla)-Vibrio vulnificus interaction in the gills: Role of the RtxA13 toxin.</title>
        <authorList>
            <person name="Callol A."/>
            <person name="Pajuelo D."/>
            <person name="Ebbesson L."/>
            <person name="Teles M."/>
            <person name="MacKenzie S."/>
            <person name="Amaro C."/>
        </authorList>
    </citation>
    <scope>NUCLEOTIDE SEQUENCE</scope>
</reference>
<dbReference type="EMBL" id="GBXM01034949">
    <property type="protein sequence ID" value="JAH73628.1"/>
    <property type="molecule type" value="Transcribed_RNA"/>
</dbReference>
<protein>
    <submittedName>
        <fullName evidence="1">Uncharacterized protein</fullName>
    </submittedName>
</protein>
<dbReference type="AlphaFoldDB" id="A0A0E9V8R3"/>
<accession>A0A0E9V8R3</accession>
<organism evidence="1">
    <name type="scientific">Anguilla anguilla</name>
    <name type="common">European freshwater eel</name>
    <name type="synonym">Muraena anguilla</name>
    <dbReference type="NCBI Taxonomy" id="7936"/>
    <lineage>
        <taxon>Eukaryota</taxon>
        <taxon>Metazoa</taxon>
        <taxon>Chordata</taxon>
        <taxon>Craniata</taxon>
        <taxon>Vertebrata</taxon>
        <taxon>Euteleostomi</taxon>
        <taxon>Actinopterygii</taxon>
        <taxon>Neopterygii</taxon>
        <taxon>Teleostei</taxon>
        <taxon>Anguilliformes</taxon>
        <taxon>Anguillidae</taxon>
        <taxon>Anguilla</taxon>
    </lineage>
</organism>